<evidence type="ECO:0000313" key="4">
    <source>
        <dbReference type="Proteomes" id="UP000182229"/>
    </source>
</evidence>
<evidence type="ECO:0000259" key="2">
    <source>
        <dbReference type="Pfam" id="PF01425"/>
    </source>
</evidence>
<dbReference type="SUPFAM" id="SSF75304">
    <property type="entry name" value="Amidase signature (AS) enzymes"/>
    <property type="match status" value="1"/>
</dbReference>
<comment type="caution">
    <text evidence="3">The sequence shown here is derived from an EMBL/GenBank/DDBJ whole genome shotgun (WGS) entry which is preliminary data.</text>
</comment>
<keyword evidence="4" id="KW-1185">Reference proteome</keyword>
<evidence type="ECO:0000313" key="3">
    <source>
        <dbReference type="EMBL" id="OJH40609.1"/>
    </source>
</evidence>
<name>A0A1L9BED7_9BACT</name>
<reference evidence="4" key="1">
    <citation type="submission" date="2016-11" db="EMBL/GenBank/DDBJ databases">
        <authorList>
            <person name="Shukria A."/>
            <person name="Stevens D.C."/>
        </authorList>
    </citation>
    <scope>NUCLEOTIDE SEQUENCE [LARGE SCALE GENOMIC DNA]</scope>
    <source>
        <strain evidence="4">Cbfe23</strain>
    </source>
</reference>
<comment type="similarity">
    <text evidence="1">Belongs to the amidase family.</text>
</comment>
<dbReference type="STRING" id="83449.BON30_06545"/>
<dbReference type="InterPro" id="IPR023631">
    <property type="entry name" value="Amidase_dom"/>
</dbReference>
<dbReference type="EMBL" id="MPIN01000002">
    <property type="protein sequence ID" value="OJH40609.1"/>
    <property type="molecule type" value="Genomic_DNA"/>
</dbReference>
<protein>
    <submittedName>
        <fullName evidence="3">Amidase</fullName>
    </submittedName>
</protein>
<gene>
    <name evidence="3" type="ORF">BON30_06545</name>
</gene>
<dbReference type="RefSeq" id="WP_071897051.1">
    <property type="nucleotide sequence ID" value="NZ_MPIN01000002.1"/>
</dbReference>
<accession>A0A1L9BED7</accession>
<dbReference type="AlphaFoldDB" id="A0A1L9BED7"/>
<dbReference type="InterPro" id="IPR000120">
    <property type="entry name" value="Amidase"/>
</dbReference>
<sequence length="469" mass="50226">MVNTNELASLARLDGMAQAELCARGEVSADELFDACLARIDALNPLLRPVVTVARERPRPAGSGPFSGVPFLVKDSTPWPGLRWSMGSRLFAAHVTQQQTPYGRRLEQSGLVCAGKSAMSEFGLLASTETLLEGVTHNPWNLACSATGSSGGSAVAVAAGLVPLAHANDGGGSLRIPASACGLFGFKPSRGRTVPASFASSDFGDMTSDHCISRSVRDSALFLSITEDRSSDAPVGFVRDPIARKLRIAAWTRTVMGEEPEPKVRRAYDEAVALLIELGHEVEPITPPLFDGPALGDAFFLVSGAAVSDVIEKIDQTRDEPVQQGELEPFTWALVETYLARGSDALPWARAAFARAVRAYDEATRGYDVVLTPTIATEPWRIGHLSPIFGREELLRRTGRALGYTPIQNIAGCPGMSVPLHFPEDGPPIGTHFAAAPGADALLLGLAYQLEQARPWKERWAPYSIPALF</sequence>
<evidence type="ECO:0000256" key="1">
    <source>
        <dbReference type="ARBA" id="ARBA00009199"/>
    </source>
</evidence>
<dbReference type="PANTHER" id="PTHR11895">
    <property type="entry name" value="TRANSAMIDASE"/>
    <property type="match status" value="1"/>
</dbReference>
<dbReference type="PANTHER" id="PTHR11895:SF7">
    <property type="entry name" value="GLUTAMYL-TRNA(GLN) AMIDOTRANSFERASE SUBUNIT A, MITOCHONDRIAL"/>
    <property type="match status" value="1"/>
</dbReference>
<dbReference type="Gene3D" id="3.90.1300.10">
    <property type="entry name" value="Amidase signature (AS) domain"/>
    <property type="match status" value="1"/>
</dbReference>
<proteinExistence type="inferred from homology"/>
<dbReference type="Pfam" id="PF01425">
    <property type="entry name" value="Amidase"/>
    <property type="match status" value="1"/>
</dbReference>
<dbReference type="InterPro" id="IPR036928">
    <property type="entry name" value="AS_sf"/>
</dbReference>
<organism evidence="3 4">
    <name type="scientific">Cystobacter ferrugineus</name>
    <dbReference type="NCBI Taxonomy" id="83449"/>
    <lineage>
        <taxon>Bacteria</taxon>
        <taxon>Pseudomonadati</taxon>
        <taxon>Myxococcota</taxon>
        <taxon>Myxococcia</taxon>
        <taxon>Myxococcales</taxon>
        <taxon>Cystobacterineae</taxon>
        <taxon>Archangiaceae</taxon>
        <taxon>Cystobacter</taxon>
    </lineage>
</organism>
<feature type="domain" description="Amidase" evidence="2">
    <location>
        <begin position="62"/>
        <end position="444"/>
    </location>
</feature>
<reference evidence="3 4" key="2">
    <citation type="submission" date="2016-12" db="EMBL/GenBank/DDBJ databases">
        <title>Draft Genome Sequence of Cystobacter ferrugineus Strain Cbfe23.</title>
        <authorList>
            <person name="Akbar S."/>
            <person name="Dowd S.E."/>
            <person name="Stevens D.C."/>
        </authorList>
    </citation>
    <scope>NUCLEOTIDE SEQUENCE [LARGE SCALE GENOMIC DNA]</scope>
    <source>
        <strain evidence="3 4">Cbfe23</strain>
    </source>
</reference>
<dbReference type="Proteomes" id="UP000182229">
    <property type="component" value="Unassembled WGS sequence"/>
</dbReference>
<dbReference type="GO" id="GO:0003824">
    <property type="term" value="F:catalytic activity"/>
    <property type="evidence" value="ECO:0007669"/>
    <property type="project" value="InterPro"/>
</dbReference>